<dbReference type="GO" id="GO:0008360">
    <property type="term" value="P:regulation of cell shape"/>
    <property type="evidence" value="ECO:0007669"/>
    <property type="project" value="UniProtKB-KW"/>
</dbReference>
<keyword evidence="6" id="KW-0808">Transferase</keyword>
<keyword evidence="4" id="KW-0645">Protease</keyword>
<evidence type="ECO:0000256" key="8">
    <source>
        <dbReference type="ARBA" id="ARBA00022960"/>
    </source>
</evidence>
<comment type="similarity">
    <text evidence="2">In the N-terminal section; belongs to the glycosyltransferase 51 family.</text>
</comment>
<dbReference type="Gene3D" id="1.10.3810.10">
    <property type="entry name" value="Biosynthetic peptidoglycan transglycosylase-like"/>
    <property type="match status" value="1"/>
</dbReference>
<dbReference type="RefSeq" id="WP_157389566.1">
    <property type="nucleotide sequence ID" value="NZ_WRPP01000004.1"/>
</dbReference>
<dbReference type="InterPro" id="IPR012338">
    <property type="entry name" value="Beta-lactam/transpept-like"/>
</dbReference>
<evidence type="ECO:0000256" key="11">
    <source>
        <dbReference type="ARBA" id="ARBA00023316"/>
    </source>
</evidence>
<dbReference type="PANTHER" id="PTHR32282">
    <property type="entry name" value="BINDING PROTEIN TRANSPEPTIDASE, PUTATIVE-RELATED"/>
    <property type="match status" value="1"/>
</dbReference>
<comment type="similarity">
    <text evidence="1">In the C-terminal section; belongs to the transpeptidase family.</text>
</comment>
<evidence type="ECO:0000259" key="16">
    <source>
        <dbReference type="Pfam" id="PF00905"/>
    </source>
</evidence>
<organism evidence="18 19">
    <name type="scientific">Nocardia terrae</name>
    <dbReference type="NCBI Taxonomy" id="2675851"/>
    <lineage>
        <taxon>Bacteria</taxon>
        <taxon>Bacillati</taxon>
        <taxon>Actinomycetota</taxon>
        <taxon>Actinomycetes</taxon>
        <taxon>Mycobacteriales</taxon>
        <taxon>Nocardiaceae</taxon>
        <taxon>Nocardia</taxon>
    </lineage>
</organism>
<dbReference type="InterPro" id="IPR050396">
    <property type="entry name" value="Glycosyltr_51/Transpeptidase"/>
</dbReference>
<keyword evidence="5" id="KW-0328">Glycosyltransferase</keyword>
<keyword evidence="19" id="KW-1185">Reference proteome</keyword>
<feature type="transmembrane region" description="Helical" evidence="15">
    <location>
        <begin position="72"/>
        <end position="95"/>
    </location>
</feature>
<feature type="domain" description="Penicillin-binding protein transpeptidase" evidence="16">
    <location>
        <begin position="385"/>
        <end position="642"/>
    </location>
</feature>
<dbReference type="AlphaFoldDB" id="A0A7K1V0F7"/>
<keyword evidence="10" id="KW-0511">Multifunctional enzyme</keyword>
<evidence type="ECO:0000256" key="6">
    <source>
        <dbReference type="ARBA" id="ARBA00022679"/>
    </source>
</evidence>
<dbReference type="InterPro" id="IPR023346">
    <property type="entry name" value="Lysozyme-like_dom_sf"/>
</dbReference>
<evidence type="ECO:0000256" key="10">
    <source>
        <dbReference type="ARBA" id="ARBA00023268"/>
    </source>
</evidence>
<comment type="catalytic activity">
    <reaction evidence="13">
        <text>[GlcNAc-(1-&gt;4)-Mur2Ac(oyl-L-Ala-gamma-D-Glu-L-Lys-D-Ala-D-Ala)](n)-di-trans,octa-cis-undecaprenyl diphosphate + beta-D-GlcNAc-(1-&gt;4)-Mur2Ac(oyl-L-Ala-gamma-D-Glu-L-Lys-D-Ala-D-Ala)-di-trans,octa-cis-undecaprenyl diphosphate = [GlcNAc-(1-&gt;4)-Mur2Ac(oyl-L-Ala-gamma-D-Glu-L-Lys-D-Ala-D-Ala)](n+1)-di-trans,octa-cis-undecaprenyl diphosphate + di-trans,octa-cis-undecaprenyl diphosphate + H(+)</text>
        <dbReference type="Rhea" id="RHEA:23708"/>
        <dbReference type="Rhea" id="RHEA-COMP:9602"/>
        <dbReference type="Rhea" id="RHEA-COMP:9603"/>
        <dbReference type="ChEBI" id="CHEBI:15378"/>
        <dbReference type="ChEBI" id="CHEBI:58405"/>
        <dbReference type="ChEBI" id="CHEBI:60033"/>
        <dbReference type="ChEBI" id="CHEBI:78435"/>
        <dbReference type="EC" id="2.4.99.28"/>
    </reaction>
</comment>
<evidence type="ECO:0000256" key="2">
    <source>
        <dbReference type="ARBA" id="ARBA00007739"/>
    </source>
</evidence>
<dbReference type="SUPFAM" id="SSF53955">
    <property type="entry name" value="Lysozyme-like"/>
    <property type="match status" value="1"/>
</dbReference>
<feature type="domain" description="Glycosyl transferase family 51" evidence="17">
    <location>
        <begin position="120"/>
        <end position="293"/>
    </location>
</feature>
<feature type="compositionally biased region" description="Basic residues" evidence="14">
    <location>
        <begin position="1"/>
        <end position="11"/>
    </location>
</feature>
<evidence type="ECO:0000259" key="17">
    <source>
        <dbReference type="Pfam" id="PF00912"/>
    </source>
</evidence>
<dbReference type="GO" id="GO:0009002">
    <property type="term" value="F:serine-type D-Ala-D-Ala carboxypeptidase activity"/>
    <property type="evidence" value="ECO:0007669"/>
    <property type="project" value="UniProtKB-EC"/>
</dbReference>
<dbReference type="Pfam" id="PF00905">
    <property type="entry name" value="Transpeptidase"/>
    <property type="match status" value="1"/>
</dbReference>
<comment type="catalytic activity">
    <reaction evidence="12">
        <text>Preferential cleavage: (Ac)2-L-Lys-D-Ala-|-D-Ala. Also transpeptidation of peptidyl-alanyl moieties that are N-acyl substituents of D-alanine.</text>
        <dbReference type="EC" id="3.4.16.4"/>
    </reaction>
</comment>
<evidence type="ECO:0000313" key="18">
    <source>
        <dbReference type="EMBL" id="MVU80011.1"/>
    </source>
</evidence>
<dbReference type="GO" id="GO:0071555">
    <property type="term" value="P:cell wall organization"/>
    <property type="evidence" value="ECO:0007669"/>
    <property type="project" value="UniProtKB-KW"/>
</dbReference>
<dbReference type="GO" id="GO:0030288">
    <property type="term" value="C:outer membrane-bounded periplasmic space"/>
    <property type="evidence" value="ECO:0007669"/>
    <property type="project" value="TreeGrafter"/>
</dbReference>
<evidence type="ECO:0000256" key="1">
    <source>
        <dbReference type="ARBA" id="ARBA00007090"/>
    </source>
</evidence>
<sequence>MLVSSSRKRRRGEQVPSGSAPGWNELAAHAARRQGHASHSRPRRRVKPPKAPQQPEPSLRPRRTRGQRFRRLILALFLVLVVMPTTLMGIAYWSAEIPDPNSVQTNQIATILASDGNTVIAKVVPPEGNRVPVPLSDVPEPVRLAVLSAEDRNFYTNPGYSTSAFLRAARDNLLGRDDAGGGSTITQQYVKNAFLSSERTLSRKMRELIISAKMAREWSKDDILAAYLNTIYYGRGAYGISAAAKAYFGKAAPELTLAEGAVLASVIRTPSLLDPENHLEQLKARWTYVLDGMVSMGVLNRNERAATVFPDIVPATEVADATPRGPEGLIRAQVLRELRSSGVSEHELNTGALQIITTIDAKAQQGALNAVGNVLGGQPGELRTAVVSIDPRSGAVRAYYGGPDGIGFDFAQAPLQTGSAFKTFAVLAALEQGIPLSYKLDSEPLTVNGQKIQNVGGESCGTCPLSEAFKRSLNTSFYRLSQTLFEGPKAIADAAHQAGIPDQIPGVPGKTLTEDGGPPLPAIVLGAYSVRPIDMASAYATLAASGAYHAPYFVQKVITGDGRVLLDRGKDPRKSEQRVQTAVADTVAQAMLPIAAYSNGHNLAGGRPSAAKTGTTQLGDSGQNKDAWMVGFTPSLSTAVWVGTEQSQPIRTSRGALVYGSGLPADLWKQTMDAALDGTPVEQFPNPEQIAGMPPGNGNYDILNPGTQAPQQEPVLIIPPAPTPKEVEIFPGLSIPVPG</sequence>
<evidence type="ECO:0000256" key="7">
    <source>
        <dbReference type="ARBA" id="ARBA00022801"/>
    </source>
</evidence>
<keyword evidence="7" id="KW-0378">Hydrolase</keyword>
<accession>A0A7K1V0F7</accession>
<dbReference type="InterPro" id="IPR001460">
    <property type="entry name" value="PCN-bd_Tpept"/>
</dbReference>
<dbReference type="EMBL" id="WRPP01000004">
    <property type="protein sequence ID" value="MVU80011.1"/>
    <property type="molecule type" value="Genomic_DNA"/>
</dbReference>
<gene>
    <name evidence="18" type="ORF">GPX89_22540</name>
</gene>
<dbReference type="PANTHER" id="PTHR32282:SF34">
    <property type="entry name" value="PENICILLIN-BINDING PROTEIN 1A"/>
    <property type="match status" value="1"/>
</dbReference>
<keyword evidence="11" id="KW-0961">Cell wall biogenesis/degradation</keyword>
<evidence type="ECO:0000256" key="15">
    <source>
        <dbReference type="SAM" id="Phobius"/>
    </source>
</evidence>
<protein>
    <submittedName>
        <fullName evidence="18">Penicillin-binding protein</fullName>
    </submittedName>
</protein>
<comment type="caution">
    <text evidence="18">The sequence shown here is derived from an EMBL/GenBank/DDBJ whole genome shotgun (WGS) entry which is preliminary data.</text>
</comment>
<keyword evidence="8" id="KW-0133">Cell shape</keyword>
<evidence type="ECO:0000256" key="4">
    <source>
        <dbReference type="ARBA" id="ARBA00022670"/>
    </source>
</evidence>
<keyword evidence="15" id="KW-1133">Transmembrane helix</keyword>
<reference evidence="18 19" key="1">
    <citation type="submission" date="2019-12" db="EMBL/GenBank/DDBJ databases">
        <title>Nocardia sp. nov. ET3-3 isolated from soil.</title>
        <authorList>
            <person name="Kanchanasin P."/>
            <person name="Tanasupawat S."/>
            <person name="Yuki M."/>
            <person name="Kudo T."/>
        </authorList>
    </citation>
    <scope>NUCLEOTIDE SEQUENCE [LARGE SCALE GENOMIC DNA]</scope>
    <source>
        <strain evidence="18 19">ET3-3</strain>
    </source>
</reference>
<evidence type="ECO:0000256" key="12">
    <source>
        <dbReference type="ARBA" id="ARBA00034000"/>
    </source>
</evidence>
<feature type="compositionally biased region" description="Basic residues" evidence="14">
    <location>
        <begin position="30"/>
        <end position="48"/>
    </location>
</feature>
<proteinExistence type="inferred from homology"/>
<dbReference type="GO" id="GO:0009252">
    <property type="term" value="P:peptidoglycan biosynthetic process"/>
    <property type="evidence" value="ECO:0007669"/>
    <property type="project" value="UniProtKB-KW"/>
</dbReference>
<name>A0A7K1V0F7_9NOCA</name>
<dbReference type="GO" id="GO:0008955">
    <property type="term" value="F:peptidoglycan glycosyltransferase activity"/>
    <property type="evidence" value="ECO:0007669"/>
    <property type="project" value="UniProtKB-EC"/>
</dbReference>
<keyword evidence="15" id="KW-0812">Transmembrane</keyword>
<evidence type="ECO:0000256" key="9">
    <source>
        <dbReference type="ARBA" id="ARBA00022984"/>
    </source>
</evidence>
<feature type="region of interest" description="Disordered" evidence="14">
    <location>
        <begin position="1"/>
        <end position="64"/>
    </location>
</feature>
<dbReference type="GO" id="GO:0006508">
    <property type="term" value="P:proteolysis"/>
    <property type="evidence" value="ECO:0007669"/>
    <property type="project" value="UniProtKB-KW"/>
</dbReference>
<dbReference type="InterPro" id="IPR036950">
    <property type="entry name" value="PBP_transglycosylase"/>
</dbReference>
<evidence type="ECO:0000256" key="3">
    <source>
        <dbReference type="ARBA" id="ARBA00022645"/>
    </source>
</evidence>
<dbReference type="Gene3D" id="3.40.710.10">
    <property type="entry name" value="DD-peptidase/beta-lactamase superfamily"/>
    <property type="match status" value="1"/>
</dbReference>
<keyword evidence="9" id="KW-0573">Peptidoglycan synthesis</keyword>
<dbReference type="GO" id="GO:0008658">
    <property type="term" value="F:penicillin binding"/>
    <property type="evidence" value="ECO:0007669"/>
    <property type="project" value="InterPro"/>
</dbReference>
<evidence type="ECO:0000313" key="19">
    <source>
        <dbReference type="Proteomes" id="UP000466794"/>
    </source>
</evidence>
<dbReference type="SUPFAM" id="SSF56601">
    <property type="entry name" value="beta-lactamase/transpeptidase-like"/>
    <property type="match status" value="1"/>
</dbReference>
<dbReference type="Proteomes" id="UP000466794">
    <property type="component" value="Unassembled WGS sequence"/>
</dbReference>
<evidence type="ECO:0000256" key="14">
    <source>
        <dbReference type="SAM" id="MobiDB-lite"/>
    </source>
</evidence>
<dbReference type="Pfam" id="PF00912">
    <property type="entry name" value="Transgly"/>
    <property type="match status" value="1"/>
</dbReference>
<dbReference type="FunFam" id="1.10.3810.10:FF:000001">
    <property type="entry name" value="Penicillin-binding protein 1A"/>
    <property type="match status" value="1"/>
</dbReference>
<evidence type="ECO:0000256" key="13">
    <source>
        <dbReference type="ARBA" id="ARBA00049902"/>
    </source>
</evidence>
<evidence type="ECO:0000256" key="5">
    <source>
        <dbReference type="ARBA" id="ARBA00022676"/>
    </source>
</evidence>
<dbReference type="InterPro" id="IPR001264">
    <property type="entry name" value="Glyco_trans_51"/>
</dbReference>
<keyword evidence="15" id="KW-0472">Membrane</keyword>
<keyword evidence="3" id="KW-0121">Carboxypeptidase</keyword>